<evidence type="ECO:0000313" key="4">
    <source>
        <dbReference type="EMBL" id="KAG5575864.1"/>
    </source>
</evidence>
<feature type="compositionally biased region" description="Basic and acidic residues" evidence="2">
    <location>
        <begin position="170"/>
        <end position="181"/>
    </location>
</feature>
<feature type="region of interest" description="Disordered" evidence="2">
    <location>
        <begin position="170"/>
        <end position="211"/>
    </location>
</feature>
<dbReference type="PANTHER" id="PTHR33180">
    <property type="entry name" value="PHOTOSYSTEM II CP43 REACTION CENTER PROTEIN"/>
    <property type="match status" value="1"/>
</dbReference>
<organism evidence="4 5">
    <name type="scientific">Solanum commersonii</name>
    <name type="common">Commerson's wild potato</name>
    <name type="synonym">Commerson's nightshade</name>
    <dbReference type="NCBI Taxonomy" id="4109"/>
    <lineage>
        <taxon>Eukaryota</taxon>
        <taxon>Viridiplantae</taxon>
        <taxon>Streptophyta</taxon>
        <taxon>Embryophyta</taxon>
        <taxon>Tracheophyta</taxon>
        <taxon>Spermatophyta</taxon>
        <taxon>Magnoliopsida</taxon>
        <taxon>eudicotyledons</taxon>
        <taxon>Gunneridae</taxon>
        <taxon>Pentapetalae</taxon>
        <taxon>asterids</taxon>
        <taxon>lamiids</taxon>
        <taxon>Solanales</taxon>
        <taxon>Solanaceae</taxon>
        <taxon>Solanoideae</taxon>
        <taxon>Solaneae</taxon>
        <taxon>Solanum</taxon>
    </lineage>
</organism>
<proteinExistence type="predicted"/>
<keyword evidence="5" id="KW-1185">Reference proteome</keyword>
<comment type="caution">
    <text evidence="4">The sequence shown here is derived from an EMBL/GenBank/DDBJ whole genome shotgun (WGS) entry which is preliminary data.</text>
</comment>
<dbReference type="InterPro" id="IPR046796">
    <property type="entry name" value="Transposase_32_dom"/>
</dbReference>
<dbReference type="EMBL" id="JACXVP010000011">
    <property type="protein sequence ID" value="KAG5575864.1"/>
    <property type="molecule type" value="Genomic_DNA"/>
</dbReference>
<protein>
    <recommendedName>
        <fullName evidence="3">Putative plant transposon protein domain-containing protein</fullName>
    </recommendedName>
</protein>
<feature type="compositionally biased region" description="Polar residues" evidence="2">
    <location>
        <begin position="200"/>
        <end position="211"/>
    </location>
</feature>
<gene>
    <name evidence="4" type="ORF">H5410_055998</name>
</gene>
<dbReference type="OrthoDB" id="1306244at2759"/>
<evidence type="ECO:0000259" key="3">
    <source>
        <dbReference type="Pfam" id="PF20167"/>
    </source>
</evidence>
<evidence type="ECO:0000313" key="5">
    <source>
        <dbReference type="Proteomes" id="UP000824120"/>
    </source>
</evidence>
<reference evidence="4 5" key="1">
    <citation type="submission" date="2020-09" db="EMBL/GenBank/DDBJ databases">
        <title>De no assembly of potato wild relative species, Solanum commersonii.</title>
        <authorList>
            <person name="Cho K."/>
        </authorList>
    </citation>
    <scope>NUCLEOTIDE SEQUENCE [LARGE SCALE GENOMIC DNA]</scope>
    <source>
        <strain evidence="4">LZ3.2</strain>
        <tissue evidence="4">Leaf</tissue>
    </source>
</reference>
<feature type="region of interest" description="Disordered" evidence="2">
    <location>
        <begin position="373"/>
        <end position="423"/>
    </location>
</feature>
<name>A0A9J5WLF5_SOLCO</name>
<accession>A0A9J5WLF5</accession>
<keyword evidence="1" id="KW-0175">Coiled coil</keyword>
<dbReference type="AlphaFoldDB" id="A0A9J5WLF5"/>
<evidence type="ECO:0000256" key="1">
    <source>
        <dbReference type="SAM" id="Coils"/>
    </source>
</evidence>
<feature type="domain" description="Putative plant transposon protein" evidence="3">
    <location>
        <begin position="1"/>
        <end position="145"/>
    </location>
</feature>
<dbReference type="Pfam" id="PF20167">
    <property type="entry name" value="Transposase_32"/>
    <property type="match status" value="1"/>
</dbReference>
<dbReference type="PANTHER" id="PTHR33180:SF31">
    <property type="entry name" value="POLYPROTEIN PROTEIN"/>
    <property type="match status" value="1"/>
</dbReference>
<dbReference type="Proteomes" id="UP000824120">
    <property type="component" value="Chromosome 11"/>
</dbReference>
<evidence type="ECO:0000256" key="2">
    <source>
        <dbReference type="SAM" id="MobiDB-lite"/>
    </source>
</evidence>
<feature type="coiled-coil region" evidence="1">
    <location>
        <begin position="230"/>
        <end position="257"/>
    </location>
</feature>
<sequence length="423" mass="47136">MVRGKEIGCNSEYINTVLGRALHSTHSYDGLHVAQSLDDLKGWLAPLIFDTTLRWIEAGDLIEKRDLSVAARFWFRFISNTMMPSQNKSVLCHPKKACLGSIISWRNIDMRLLIEQEMAMRAKQRQTSLQFPVLITELCRRVGAPWDDMRDIEVTPSSSTDIRHIEAKYTLEEADRRREAPADTSPEVDVDSIPAEASLPTPTSGPSAALTPLQTSIDTLTTRVEACESRHGETSEIMALKAKVEDLRNDVDYMKSTDFTSLLEAIDDLDAPETLEIPPTTIEDIHRDEAVVDESDAETNEKQIERREESINRDLLDLKEMIMQSVIQTSLIETSMAAYSGSGTAIPFEAKSLSSGCGEKRRVPSPEIANLVGERKEESASHQTASRCSAISPKVTEPEDAEGKSKTAMKMTKRKIGDPDLQR</sequence>